<keyword evidence="1" id="KW-0677">Repeat</keyword>
<dbReference type="InterPro" id="IPR051210">
    <property type="entry name" value="Ub_ligase/GEF_domain"/>
</dbReference>
<keyword evidence="5" id="KW-1185">Reference proteome</keyword>
<evidence type="ECO:0000313" key="4">
    <source>
        <dbReference type="EMBL" id="GMI45688.1"/>
    </source>
</evidence>
<evidence type="ECO:0000256" key="3">
    <source>
        <dbReference type="SAM" id="MobiDB-lite"/>
    </source>
</evidence>
<accession>A0A9W7LD94</accession>
<evidence type="ECO:0000313" key="5">
    <source>
        <dbReference type="Proteomes" id="UP001165065"/>
    </source>
</evidence>
<feature type="compositionally biased region" description="Basic and acidic residues" evidence="3">
    <location>
        <begin position="673"/>
        <end position="698"/>
    </location>
</feature>
<comment type="caution">
    <text evidence="4">The sequence shown here is derived from an EMBL/GenBank/DDBJ whole genome shotgun (WGS) entry which is preliminary data.</text>
</comment>
<dbReference type="PANTHER" id="PTHR22870">
    <property type="entry name" value="REGULATOR OF CHROMOSOME CONDENSATION"/>
    <property type="match status" value="1"/>
</dbReference>
<proteinExistence type="predicted"/>
<dbReference type="SUPFAM" id="SSF50985">
    <property type="entry name" value="RCC1/BLIP-II"/>
    <property type="match status" value="2"/>
</dbReference>
<evidence type="ECO:0000256" key="2">
    <source>
        <dbReference type="PROSITE-ProRule" id="PRU00235"/>
    </source>
</evidence>
<feature type="repeat" description="RCC1" evidence="2">
    <location>
        <begin position="385"/>
        <end position="436"/>
    </location>
</feature>
<feature type="region of interest" description="Disordered" evidence="3">
    <location>
        <begin position="649"/>
        <end position="704"/>
    </location>
</feature>
<feature type="repeat" description="RCC1" evidence="2">
    <location>
        <begin position="268"/>
        <end position="325"/>
    </location>
</feature>
<organism evidence="4 5">
    <name type="scientific">Triparma columacea</name>
    <dbReference type="NCBI Taxonomy" id="722753"/>
    <lineage>
        <taxon>Eukaryota</taxon>
        <taxon>Sar</taxon>
        <taxon>Stramenopiles</taxon>
        <taxon>Ochrophyta</taxon>
        <taxon>Bolidophyceae</taxon>
        <taxon>Parmales</taxon>
        <taxon>Triparmaceae</taxon>
        <taxon>Triparma</taxon>
    </lineage>
</organism>
<dbReference type="PANTHER" id="PTHR22870:SF408">
    <property type="entry name" value="OS09G0560450 PROTEIN"/>
    <property type="match status" value="1"/>
</dbReference>
<dbReference type="PROSITE" id="PS50012">
    <property type="entry name" value="RCC1_3"/>
    <property type="match status" value="7"/>
</dbReference>
<dbReference type="InterPro" id="IPR009091">
    <property type="entry name" value="RCC1/BLIP-II"/>
</dbReference>
<feature type="compositionally biased region" description="Basic and acidic residues" evidence="3">
    <location>
        <begin position="649"/>
        <end position="666"/>
    </location>
</feature>
<reference evidence="5" key="1">
    <citation type="journal article" date="2023" name="Commun. Biol.">
        <title>Genome analysis of Parmales, the sister group of diatoms, reveals the evolutionary specialization of diatoms from phago-mixotrophs to photoautotrophs.</title>
        <authorList>
            <person name="Ban H."/>
            <person name="Sato S."/>
            <person name="Yoshikawa S."/>
            <person name="Yamada K."/>
            <person name="Nakamura Y."/>
            <person name="Ichinomiya M."/>
            <person name="Sato N."/>
            <person name="Blanc-Mathieu R."/>
            <person name="Endo H."/>
            <person name="Kuwata A."/>
            <person name="Ogata H."/>
        </authorList>
    </citation>
    <scope>NUCLEOTIDE SEQUENCE [LARGE SCALE GENOMIC DNA]</scope>
</reference>
<gene>
    <name evidence="4" type="ORF">TrCOL_g12953</name>
</gene>
<name>A0A9W7LD94_9STRA</name>
<dbReference type="Pfam" id="PF00415">
    <property type="entry name" value="RCC1"/>
    <property type="match status" value="4"/>
</dbReference>
<dbReference type="InterPro" id="IPR000408">
    <property type="entry name" value="Reg_chr_condens"/>
</dbReference>
<dbReference type="PRINTS" id="PR00633">
    <property type="entry name" value="RCCNDNSATION"/>
</dbReference>
<feature type="repeat" description="RCC1" evidence="2">
    <location>
        <begin position="203"/>
        <end position="259"/>
    </location>
</feature>
<feature type="repeat" description="RCC1" evidence="2">
    <location>
        <begin position="145"/>
        <end position="202"/>
    </location>
</feature>
<dbReference type="AlphaFoldDB" id="A0A9W7LD94"/>
<feature type="repeat" description="RCC1" evidence="2">
    <location>
        <begin position="327"/>
        <end position="376"/>
    </location>
</feature>
<dbReference type="Pfam" id="PF13540">
    <property type="entry name" value="RCC1_2"/>
    <property type="match status" value="1"/>
</dbReference>
<feature type="repeat" description="RCC1" evidence="2">
    <location>
        <begin position="23"/>
        <end position="87"/>
    </location>
</feature>
<dbReference type="EMBL" id="BRYA01000261">
    <property type="protein sequence ID" value="GMI45688.1"/>
    <property type="molecule type" value="Genomic_DNA"/>
</dbReference>
<dbReference type="Proteomes" id="UP001165065">
    <property type="component" value="Unassembled WGS sequence"/>
</dbReference>
<feature type="repeat" description="RCC1" evidence="2">
    <location>
        <begin position="88"/>
        <end position="144"/>
    </location>
</feature>
<protein>
    <submittedName>
        <fullName evidence="4">Uncharacterized protein</fullName>
    </submittedName>
</protein>
<sequence length="732" mass="82535">MSDSNTSRKLSSVVSAAGSNRSASCYSWGWPDDGRLGMGTPEHDPTGKKPIHHEVWPHPNGSFSRSDVDMVKGIAAGGRHSLFIMGDGTVRASGWNAHGQCGQKPATKTFYTPVKVEGLKTQGRDLFIRQVSAGQATSYALTGESKVYSWGKGNWGALGQEIMDDEDPQADQWKPRILKELINEKVVSISAGYQHCVCTTFGCRTFAWGRNNYGQLGLGKEAYDAGWVGKPSEIKWRPKAEIVKRFVAGYNHCCALVEVTRPDKRVEITCFVWGCPDDSRLGSVDVRMHYVPQENASLTQMVRKNHWVFIDVVAGGAHTLVLEKYNGLVVGWGSAQYGQLGYGHIWDRADPVMIVGLKSVQKLAVGARHSIALVDRVQTSDATDGEIYTWGFNDYGELGMGDCNVRLQPHKVNGMINADVVDIAAGHKHSLCVTNGIAKKVRDLPEYQEYLEILRTDGLLVYDVLKKNMEEKGLNPDYLDTPDLILPGQPGVENVPAEYDGAEPGMQYCIDTIKNPEDHPVISKIRGPYETTYHCVRCRFQHVCMACARHCHGRHPVRVNFKLRHYDDTCQCCEHDICNIRWSNIRHEFDKLALREEDKGVAIEQIQEVLENCFADIEERRGGLPLTSKQKEDDLKAATDAMVEKFNRRMEEQEGDKGEDDLTAKQKERRRKKEEEEKRKKEGAKAKKKEDMKESEGKVDEEDEEVIKVRVNFKDFEKWYLEYFATEEYDEA</sequence>
<dbReference type="OrthoDB" id="8068875at2759"/>
<dbReference type="Gene3D" id="2.130.10.30">
    <property type="entry name" value="Regulator of chromosome condensation 1/beta-lactamase-inhibitor protein II"/>
    <property type="match status" value="2"/>
</dbReference>
<evidence type="ECO:0000256" key="1">
    <source>
        <dbReference type="ARBA" id="ARBA00022737"/>
    </source>
</evidence>